<keyword evidence="5" id="KW-0418">Kinase</keyword>
<dbReference type="AlphaFoldDB" id="A0A5R9KMK0"/>
<dbReference type="PANTHER" id="PTHR42878:SF15">
    <property type="entry name" value="BACTERIOPHYTOCHROME"/>
    <property type="match status" value="1"/>
</dbReference>
<dbReference type="GO" id="GO:0000156">
    <property type="term" value="F:phosphorelay response regulator activity"/>
    <property type="evidence" value="ECO:0007669"/>
    <property type="project" value="TreeGrafter"/>
</dbReference>
<dbReference type="GO" id="GO:0007234">
    <property type="term" value="P:osmosensory signaling via phosphorelay pathway"/>
    <property type="evidence" value="ECO:0007669"/>
    <property type="project" value="TreeGrafter"/>
</dbReference>
<dbReference type="InterPro" id="IPR003661">
    <property type="entry name" value="HisK_dim/P_dom"/>
</dbReference>
<dbReference type="SMART" id="SM00388">
    <property type="entry name" value="HisKA"/>
    <property type="match status" value="1"/>
</dbReference>
<dbReference type="PANTHER" id="PTHR42878">
    <property type="entry name" value="TWO-COMPONENT HISTIDINE KINASE"/>
    <property type="match status" value="1"/>
</dbReference>
<evidence type="ECO:0000256" key="1">
    <source>
        <dbReference type="ARBA" id="ARBA00000085"/>
    </source>
</evidence>
<protein>
    <recommendedName>
        <fullName evidence="2">histidine kinase</fullName>
        <ecNumber evidence="2">2.7.13.3</ecNumber>
    </recommendedName>
</protein>
<dbReference type="Gene3D" id="1.10.287.130">
    <property type="match status" value="1"/>
</dbReference>
<keyword evidence="4" id="KW-0808">Transferase</keyword>
<evidence type="ECO:0000256" key="3">
    <source>
        <dbReference type="ARBA" id="ARBA00022553"/>
    </source>
</evidence>
<reference evidence="7 8" key="1">
    <citation type="submission" date="2019-05" db="EMBL/GenBank/DDBJ databases">
        <authorList>
            <person name="Qu J.-H."/>
        </authorList>
    </citation>
    <scope>NUCLEOTIDE SEQUENCE [LARGE SCALE GENOMIC DNA]</scope>
    <source>
        <strain evidence="7 8">Z12</strain>
    </source>
</reference>
<keyword evidence="3" id="KW-0597">Phosphoprotein</keyword>
<dbReference type="SMART" id="SM00387">
    <property type="entry name" value="HATPase_c"/>
    <property type="match status" value="1"/>
</dbReference>
<evidence type="ECO:0000259" key="6">
    <source>
        <dbReference type="PROSITE" id="PS50109"/>
    </source>
</evidence>
<evidence type="ECO:0000313" key="7">
    <source>
        <dbReference type="EMBL" id="TLU97445.1"/>
    </source>
</evidence>
<evidence type="ECO:0000256" key="4">
    <source>
        <dbReference type="ARBA" id="ARBA00022679"/>
    </source>
</evidence>
<sequence>MSSQLSFFANRTDKRAYQHFSSLDWNTHPLGSVDNWSGPLLHSFKFALGNQQPSLILWGETLWQFYNDAYCSKFCHDDLKGIGKSALDAFAVEGFNIRALTDQVRLGSTCCMQQVEASGTHEQNELFDLHLSPIWNHDGEPEGILIAAQQCSTPSSTNGSGTKELYEASQQLILASHSDKEKIRMLEKTNTSLESFAYTASHDLQEPVRKIKSFATLLNAKLKDGPQKELTGLVDRIQTSAERMAELIENLLDLSRTSTRSSLQYFQLNDSVNAAIEALSLNIEQSGATFSIDQLHGICGDPIQITQLFQNLISNAIRYRHPDRDLFIKIGYDSVLGHEIPSAKQPGIIADFYHQIQIEDNGIGFEQQHASRIFELFQRLHGRSSYQGTGIGLAICRQVVENHNGVIYASGSPDQGAVFTILLPMDGKQ</sequence>
<dbReference type="GO" id="GO:0030295">
    <property type="term" value="F:protein kinase activator activity"/>
    <property type="evidence" value="ECO:0007669"/>
    <property type="project" value="TreeGrafter"/>
</dbReference>
<dbReference type="Proteomes" id="UP000309788">
    <property type="component" value="Unassembled WGS sequence"/>
</dbReference>
<name>A0A5R9KMK0_9BACT</name>
<organism evidence="7 8">
    <name type="scientific">Dyadobacter sediminis</name>
    <dbReference type="NCBI Taxonomy" id="1493691"/>
    <lineage>
        <taxon>Bacteria</taxon>
        <taxon>Pseudomonadati</taxon>
        <taxon>Bacteroidota</taxon>
        <taxon>Cytophagia</taxon>
        <taxon>Cytophagales</taxon>
        <taxon>Spirosomataceae</taxon>
        <taxon>Dyadobacter</taxon>
    </lineage>
</organism>
<evidence type="ECO:0000256" key="5">
    <source>
        <dbReference type="ARBA" id="ARBA00022777"/>
    </source>
</evidence>
<dbReference type="InterPro" id="IPR005467">
    <property type="entry name" value="His_kinase_dom"/>
</dbReference>
<keyword evidence="8" id="KW-1185">Reference proteome</keyword>
<evidence type="ECO:0000256" key="2">
    <source>
        <dbReference type="ARBA" id="ARBA00012438"/>
    </source>
</evidence>
<dbReference type="EMBL" id="VCEI01000004">
    <property type="protein sequence ID" value="TLU97445.1"/>
    <property type="molecule type" value="Genomic_DNA"/>
</dbReference>
<dbReference type="InterPro" id="IPR003594">
    <property type="entry name" value="HATPase_dom"/>
</dbReference>
<comment type="catalytic activity">
    <reaction evidence="1">
        <text>ATP + protein L-histidine = ADP + protein N-phospho-L-histidine.</text>
        <dbReference type="EC" id="2.7.13.3"/>
    </reaction>
</comment>
<comment type="caution">
    <text evidence="7">The sequence shown here is derived from an EMBL/GenBank/DDBJ whole genome shotgun (WGS) entry which is preliminary data.</text>
</comment>
<dbReference type="InterPro" id="IPR004358">
    <property type="entry name" value="Sig_transdc_His_kin-like_C"/>
</dbReference>
<dbReference type="SUPFAM" id="SSF55874">
    <property type="entry name" value="ATPase domain of HSP90 chaperone/DNA topoisomerase II/histidine kinase"/>
    <property type="match status" value="1"/>
</dbReference>
<accession>A0A5R9KMK0</accession>
<dbReference type="GO" id="GO:0000155">
    <property type="term" value="F:phosphorelay sensor kinase activity"/>
    <property type="evidence" value="ECO:0007669"/>
    <property type="project" value="InterPro"/>
</dbReference>
<dbReference type="Gene3D" id="3.30.565.10">
    <property type="entry name" value="Histidine kinase-like ATPase, C-terminal domain"/>
    <property type="match status" value="1"/>
</dbReference>
<dbReference type="Pfam" id="PF00512">
    <property type="entry name" value="HisKA"/>
    <property type="match status" value="1"/>
</dbReference>
<dbReference type="PRINTS" id="PR00344">
    <property type="entry name" value="BCTRLSENSOR"/>
</dbReference>
<proteinExistence type="predicted"/>
<feature type="domain" description="Histidine kinase" evidence="6">
    <location>
        <begin position="199"/>
        <end position="427"/>
    </location>
</feature>
<dbReference type="InterPro" id="IPR050351">
    <property type="entry name" value="BphY/WalK/GraS-like"/>
</dbReference>
<dbReference type="SUPFAM" id="SSF47384">
    <property type="entry name" value="Homodimeric domain of signal transducing histidine kinase"/>
    <property type="match status" value="1"/>
</dbReference>
<dbReference type="EC" id="2.7.13.3" evidence="2"/>
<dbReference type="Pfam" id="PF02518">
    <property type="entry name" value="HATPase_c"/>
    <property type="match status" value="1"/>
</dbReference>
<dbReference type="InterPro" id="IPR036890">
    <property type="entry name" value="HATPase_C_sf"/>
</dbReference>
<evidence type="ECO:0000313" key="8">
    <source>
        <dbReference type="Proteomes" id="UP000309788"/>
    </source>
</evidence>
<gene>
    <name evidence="7" type="ORF">FEM55_00500</name>
</gene>
<dbReference type="RefSeq" id="WP_138279375.1">
    <property type="nucleotide sequence ID" value="NZ_BMGE01000011.1"/>
</dbReference>
<dbReference type="PROSITE" id="PS50109">
    <property type="entry name" value="HIS_KIN"/>
    <property type="match status" value="1"/>
</dbReference>
<dbReference type="InterPro" id="IPR036097">
    <property type="entry name" value="HisK_dim/P_sf"/>
</dbReference>
<dbReference type="OrthoDB" id="9124519at2"/>
<dbReference type="CDD" id="cd00082">
    <property type="entry name" value="HisKA"/>
    <property type="match status" value="1"/>
</dbReference>